<dbReference type="InterPro" id="IPR015590">
    <property type="entry name" value="Aldehyde_DH_dom"/>
</dbReference>
<proteinExistence type="inferred from homology"/>
<dbReference type="AlphaFoldDB" id="A0A3P3E0P9"/>
<organism evidence="9 10">
    <name type="scientific">Variovorax beijingensis</name>
    <dbReference type="NCBI Taxonomy" id="2496117"/>
    <lineage>
        <taxon>Bacteria</taxon>
        <taxon>Pseudomonadati</taxon>
        <taxon>Pseudomonadota</taxon>
        <taxon>Betaproteobacteria</taxon>
        <taxon>Burkholderiales</taxon>
        <taxon>Comamonadaceae</taxon>
        <taxon>Variovorax</taxon>
    </lineage>
</organism>
<evidence type="ECO:0000256" key="5">
    <source>
        <dbReference type="ARBA" id="ARBA00056807"/>
    </source>
</evidence>
<dbReference type="CDD" id="cd07138">
    <property type="entry name" value="ALDH_CddD_SSP0762"/>
    <property type="match status" value="1"/>
</dbReference>
<comment type="similarity">
    <text evidence="1">Belongs to the aldehyde dehydrogenase family.</text>
</comment>
<comment type="catalytic activity">
    <reaction evidence="4">
        <text>4-(hydroxymethyl)benzenesulfonate + NAD(+) = 4-formylbenzenesulfonate + NADH + H(+)</text>
        <dbReference type="Rhea" id="RHEA:24412"/>
        <dbReference type="ChEBI" id="CHEBI:11944"/>
        <dbReference type="ChEBI" id="CHEBI:11987"/>
        <dbReference type="ChEBI" id="CHEBI:15378"/>
        <dbReference type="ChEBI" id="CHEBI:57540"/>
        <dbReference type="ChEBI" id="CHEBI:57945"/>
        <dbReference type="EC" id="1.1.1.257"/>
    </reaction>
</comment>
<evidence type="ECO:0000256" key="7">
    <source>
        <dbReference type="ARBA" id="ARBA00079883"/>
    </source>
</evidence>
<accession>A0A3P3E0P9</accession>
<dbReference type="GO" id="GO:0016620">
    <property type="term" value="F:oxidoreductase activity, acting on the aldehyde or oxo group of donors, NAD or NADP as acceptor"/>
    <property type="evidence" value="ECO:0007669"/>
    <property type="project" value="InterPro"/>
</dbReference>
<dbReference type="GO" id="GO:0018462">
    <property type="term" value="F:4-(hydroxymethyl)benzenesulfonate dehydrogenase activity"/>
    <property type="evidence" value="ECO:0007669"/>
    <property type="project" value="UniProtKB-EC"/>
</dbReference>
<evidence type="ECO:0000259" key="8">
    <source>
        <dbReference type="Pfam" id="PF00171"/>
    </source>
</evidence>
<evidence type="ECO:0000256" key="3">
    <source>
        <dbReference type="ARBA" id="ARBA00023002"/>
    </source>
</evidence>
<sequence>MNSSIIEPLRSAGRLHRVFIDGEWVVPQSQVRASVIDPSTEEPIADIALGDAQDVDAAVAAARRAFTAWSASAAESRAVLLDRVHTLILERAELFAQAISLEMGAAIGFARSTQVPVAAEHIRVARDNARSYAFVTHRGDMAIVREAIGVCGLITPWNWPLYQITAKVGPALAAGCTVVLKPSEQSPLSALLFAELMQDAGTPPGVFNLVGGNGPEVGAALSAHPDVDMISITGSTRAGVLVAQAAAPTVKRVAQELGGKSPNLILPDADLARAVPAGVAAAFRNVGQSCSAPTRMIVPRARLQEIERIARDAASSFVVGDPRSQQTTHGPVANRAQFDRVQEMIGIGIAEGAQLVCGGLGRPEGLSRGFYCRATIFTAVHSRMQIAQEEIFGPVLAIIPYDNVDEAVEIANDTVYGLGAHVQGQDLVAARAVAARIRSGQVHINYPAWNPHAPFGGYKRSGNGREYGIEGLEEYLETKAILGFQDASAARSG</sequence>
<name>A0A3P3E0P9_9BURK</name>
<evidence type="ECO:0000256" key="4">
    <source>
        <dbReference type="ARBA" id="ARBA00051407"/>
    </source>
</evidence>
<dbReference type="InterPro" id="IPR016161">
    <property type="entry name" value="Ald_DH/histidinol_DH"/>
</dbReference>
<comment type="subunit">
    <text evidence="2">Homodimer.</text>
</comment>
<dbReference type="RefSeq" id="WP_124962168.1">
    <property type="nucleotide sequence ID" value="NZ_RQXU01000044.1"/>
</dbReference>
<comment type="caution">
    <text evidence="9">The sequence shown here is derived from an EMBL/GenBank/DDBJ whole genome shotgun (WGS) entry which is preliminary data.</text>
</comment>
<dbReference type="Pfam" id="PF00171">
    <property type="entry name" value="Aldedh"/>
    <property type="match status" value="1"/>
</dbReference>
<dbReference type="InterPro" id="IPR016163">
    <property type="entry name" value="Ald_DH_C"/>
</dbReference>
<reference evidence="9 10" key="1">
    <citation type="submission" date="2018-11" db="EMBL/GenBank/DDBJ databases">
        <title>The genome of Variovorax sp T529.</title>
        <authorList>
            <person name="Gao J."/>
        </authorList>
    </citation>
    <scope>NUCLEOTIDE SEQUENCE [LARGE SCALE GENOMIC DNA]</scope>
    <source>
        <strain evidence="9 10">T529</strain>
    </source>
</reference>
<dbReference type="FunFam" id="3.40.605.10:FF:000007">
    <property type="entry name" value="NAD/NADP-dependent betaine aldehyde dehydrogenase"/>
    <property type="match status" value="1"/>
</dbReference>
<evidence type="ECO:0000256" key="2">
    <source>
        <dbReference type="ARBA" id="ARBA00011738"/>
    </source>
</evidence>
<dbReference type="PANTHER" id="PTHR42804">
    <property type="entry name" value="ALDEHYDE DEHYDROGENASE"/>
    <property type="match status" value="1"/>
</dbReference>
<dbReference type="PANTHER" id="PTHR42804:SF1">
    <property type="entry name" value="ALDEHYDE DEHYDROGENASE-RELATED"/>
    <property type="match status" value="1"/>
</dbReference>
<dbReference type="SUPFAM" id="SSF53720">
    <property type="entry name" value="ALDH-like"/>
    <property type="match status" value="1"/>
</dbReference>
<comment type="function">
    <text evidence="5">Involved in the toluene-4-sulfonate degradation pathway. Does not discriminate between the sulfonate and the carboxyl substituents and can also be involved in the p-toluenecarboxylate degradation pathway.</text>
</comment>
<evidence type="ECO:0000256" key="6">
    <source>
        <dbReference type="ARBA" id="ARBA00066857"/>
    </source>
</evidence>
<dbReference type="Gene3D" id="3.40.309.10">
    <property type="entry name" value="Aldehyde Dehydrogenase, Chain A, domain 2"/>
    <property type="match status" value="1"/>
</dbReference>
<dbReference type="EMBL" id="RQXU01000044">
    <property type="protein sequence ID" value="RRH79951.1"/>
    <property type="molecule type" value="Genomic_DNA"/>
</dbReference>
<dbReference type="InterPro" id="IPR016162">
    <property type="entry name" value="Ald_DH_N"/>
</dbReference>
<dbReference type="Proteomes" id="UP000271590">
    <property type="component" value="Unassembled WGS sequence"/>
</dbReference>
<dbReference type="Gene3D" id="3.40.605.10">
    <property type="entry name" value="Aldehyde Dehydrogenase, Chain A, domain 1"/>
    <property type="match status" value="1"/>
</dbReference>
<gene>
    <name evidence="9" type="ORF">EH244_31265</name>
</gene>
<feature type="domain" description="Aldehyde dehydrogenase" evidence="8">
    <location>
        <begin position="24"/>
        <end position="481"/>
    </location>
</feature>
<dbReference type="EC" id="1.1.1.257" evidence="6"/>
<evidence type="ECO:0000313" key="10">
    <source>
        <dbReference type="Proteomes" id="UP000271590"/>
    </source>
</evidence>
<evidence type="ECO:0000313" key="9">
    <source>
        <dbReference type="EMBL" id="RRH79951.1"/>
    </source>
</evidence>
<keyword evidence="3" id="KW-0560">Oxidoreductase</keyword>
<evidence type="ECO:0000256" key="1">
    <source>
        <dbReference type="ARBA" id="ARBA00009986"/>
    </source>
</evidence>
<protein>
    <recommendedName>
        <fullName evidence="6">4-(hydroxymethyl)benzenesulfonate dehydrogenase</fullName>
        <ecNumber evidence="6">1.1.1.257</ecNumber>
    </recommendedName>
    <alternativeName>
        <fullName evidence="7">Toluenesulfonate aldehyde dehydrogenase TsaD</fullName>
    </alternativeName>
</protein>